<evidence type="ECO:0000256" key="1">
    <source>
        <dbReference type="SAM" id="MobiDB-lite"/>
    </source>
</evidence>
<evidence type="ECO:0000313" key="3">
    <source>
        <dbReference type="Proteomes" id="UP000314294"/>
    </source>
</evidence>
<accession>A0A4Z2J0W5</accession>
<dbReference type="AlphaFoldDB" id="A0A4Z2J0W5"/>
<feature type="compositionally biased region" description="Basic residues" evidence="1">
    <location>
        <begin position="18"/>
        <end position="27"/>
    </location>
</feature>
<proteinExistence type="predicted"/>
<keyword evidence="3" id="KW-1185">Reference proteome</keyword>
<name>A0A4Z2J0W5_9TELE</name>
<feature type="region of interest" description="Disordered" evidence="1">
    <location>
        <begin position="1"/>
        <end position="53"/>
    </location>
</feature>
<gene>
    <name evidence="2" type="ORF">EYF80_006195</name>
</gene>
<dbReference type="EMBL" id="SRLO01000032">
    <property type="protein sequence ID" value="TNN83677.1"/>
    <property type="molecule type" value="Genomic_DNA"/>
</dbReference>
<organism evidence="2 3">
    <name type="scientific">Liparis tanakae</name>
    <name type="common">Tanaka's snailfish</name>
    <dbReference type="NCBI Taxonomy" id="230148"/>
    <lineage>
        <taxon>Eukaryota</taxon>
        <taxon>Metazoa</taxon>
        <taxon>Chordata</taxon>
        <taxon>Craniata</taxon>
        <taxon>Vertebrata</taxon>
        <taxon>Euteleostomi</taxon>
        <taxon>Actinopterygii</taxon>
        <taxon>Neopterygii</taxon>
        <taxon>Teleostei</taxon>
        <taxon>Neoteleostei</taxon>
        <taxon>Acanthomorphata</taxon>
        <taxon>Eupercaria</taxon>
        <taxon>Perciformes</taxon>
        <taxon>Cottioidei</taxon>
        <taxon>Cottales</taxon>
        <taxon>Liparidae</taxon>
        <taxon>Liparis</taxon>
    </lineage>
</organism>
<sequence length="98" mass="10854">MYESLKWSERTSCATRGRSQRGMRKERRGGGGGTATLSWQSRLNSSAGKPGYTLKRALMPRPLSGCQVYAQRDPLKESTCSHFVSHLQYSASQQVSLA</sequence>
<dbReference type="Proteomes" id="UP000314294">
    <property type="component" value="Unassembled WGS sequence"/>
</dbReference>
<feature type="compositionally biased region" description="Polar residues" evidence="1">
    <location>
        <begin position="35"/>
        <end position="47"/>
    </location>
</feature>
<protein>
    <submittedName>
        <fullName evidence="2">Uncharacterized protein</fullName>
    </submittedName>
</protein>
<reference evidence="2 3" key="1">
    <citation type="submission" date="2019-03" db="EMBL/GenBank/DDBJ databases">
        <title>First draft genome of Liparis tanakae, snailfish: a comprehensive survey of snailfish specific genes.</title>
        <authorList>
            <person name="Kim W."/>
            <person name="Song I."/>
            <person name="Jeong J.-H."/>
            <person name="Kim D."/>
            <person name="Kim S."/>
            <person name="Ryu S."/>
            <person name="Song J.Y."/>
            <person name="Lee S.K."/>
        </authorList>
    </citation>
    <scope>NUCLEOTIDE SEQUENCE [LARGE SCALE GENOMIC DNA]</scope>
    <source>
        <tissue evidence="2">Muscle</tissue>
    </source>
</reference>
<evidence type="ECO:0000313" key="2">
    <source>
        <dbReference type="EMBL" id="TNN83677.1"/>
    </source>
</evidence>
<comment type="caution">
    <text evidence="2">The sequence shown here is derived from an EMBL/GenBank/DDBJ whole genome shotgun (WGS) entry which is preliminary data.</text>
</comment>